<dbReference type="GO" id="GO:0005634">
    <property type="term" value="C:nucleus"/>
    <property type="evidence" value="ECO:0007669"/>
    <property type="project" value="UniProtKB-SubCell"/>
</dbReference>
<evidence type="ECO:0000256" key="4">
    <source>
        <dbReference type="ARBA" id="ARBA00023242"/>
    </source>
</evidence>
<dbReference type="InterPro" id="IPR050460">
    <property type="entry name" value="Distal-less_Homeobox_TF"/>
</dbReference>
<dbReference type="SUPFAM" id="SSF46689">
    <property type="entry name" value="Homeodomain-like"/>
    <property type="match status" value="1"/>
</dbReference>
<evidence type="ECO:0000313" key="9">
    <source>
        <dbReference type="EMBL" id="TDG47699.1"/>
    </source>
</evidence>
<evidence type="ECO:0000259" key="8">
    <source>
        <dbReference type="PROSITE" id="PS50071"/>
    </source>
</evidence>
<evidence type="ECO:0000256" key="1">
    <source>
        <dbReference type="ARBA" id="ARBA00004123"/>
    </source>
</evidence>
<dbReference type="OMA" id="PAYSSCW"/>
<dbReference type="EMBL" id="LSRL02000040">
    <property type="protein sequence ID" value="TDG47699.1"/>
    <property type="molecule type" value="Genomic_DNA"/>
</dbReference>
<dbReference type="InterPro" id="IPR001356">
    <property type="entry name" value="HD"/>
</dbReference>
<name>A0A484BG20_DRONA</name>
<gene>
    <name evidence="9" type="ORF">AWZ03_005843</name>
</gene>
<dbReference type="GO" id="GO:0000978">
    <property type="term" value="F:RNA polymerase II cis-regulatory region sequence-specific DNA binding"/>
    <property type="evidence" value="ECO:0007669"/>
    <property type="project" value="TreeGrafter"/>
</dbReference>
<dbReference type="CDD" id="cd00086">
    <property type="entry name" value="homeodomain"/>
    <property type="match status" value="1"/>
</dbReference>
<protein>
    <recommendedName>
        <fullName evidence="8">Homeobox domain-containing protein</fullName>
    </recommendedName>
</protein>
<dbReference type="STRING" id="7232.A0A484BG20"/>
<evidence type="ECO:0000256" key="2">
    <source>
        <dbReference type="ARBA" id="ARBA00023125"/>
    </source>
</evidence>
<dbReference type="Pfam" id="PF00046">
    <property type="entry name" value="Homeodomain"/>
    <property type="match status" value="1"/>
</dbReference>
<dbReference type="PANTHER" id="PTHR24327">
    <property type="entry name" value="HOMEOBOX PROTEIN"/>
    <property type="match status" value="1"/>
</dbReference>
<dbReference type="PROSITE" id="PS50071">
    <property type="entry name" value="HOMEOBOX_2"/>
    <property type="match status" value="1"/>
</dbReference>
<evidence type="ECO:0000256" key="7">
    <source>
        <dbReference type="SAM" id="MobiDB-lite"/>
    </source>
</evidence>
<keyword evidence="3 5" id="KW-0371">Homeobox</keyword>
<keyword evidence="2 5" id="KW-0238">DNA-binding</keyword>
<dbReference type="AlphaFoldDB" id="A0A484BG20"/>
<comment type="caution">
    <text evidence="9">The sequence shown here is derived from an EMBL/GenBank/DDBJ whole genome shotgun (WGS) entry which is preliminary data.</text>
</comment>
<comment type="subcellular location">
    <subcellularLocation>
        <location evidence="1 5 6">Nucleus</location>
    </subcellularLocation>
</comment>
<dbReference type="Gene3D" id="1.10.10.60">
    <property type="entry name" value="Homeodomain-like"/>
    <property type="match status" value="1"/>
</dbReference>
<evidence type="ECO:0000256" key="3">
    <source>
        <dbReference type="ARBA" id="ARBA00023155"/>
    </source>
</evidence>
<accession>A0A484BG20</accession>
<proteinExistence type="predicted"/>
<dbReference type="Proteomes" id="UP000295192">
    <property type="component" value="Unassembled WGS sequence"/>
</dbReference>
<organism evidence="9 10">
    <name type="scientific">Drosophila navojoa</name>
    <name type="common">Fruit fly</name>
    <dbReference type="NCBI Taxonomy" id="7232"/>
    <lineage>
        <taxon>Eukaryota</taxon>
        <taxon>Metazoa</taxon>
        <taxon>Ecdysozoa</taxon>
        <taxon>Arthropoda</taxon>
        <taxon>Hexapoda</taxon>
        <taxon>Insecta</taxon>
        <taxon>Pterygota</taxon>
        <taxon>Neoptera</taxon>
        <taxon>Endopterygota</taxon>
        <taxon>Diptera</taxon>
        <taxon>Brachycera</taxon>
        <taxon>Muscomorpha</taxon>
        <taxon>Ephydroidea</taxon>
        <taxon>Drosophilidae</taxon>
        <taxon>Drosophila</taxon>
    </lineage>
</organism>
<sequence length="277" mass="30033">MHTHTPSGGSDATSNRLPALPLASLSRRRQTTVAVLLALVRYHAQPLRSHATATTPQSDICRFLRHQRQRSRAARNRSAELVPSRIRTLFVVGSPYEGPPSTPQSGMDAPDAPHTPKYMDGGNTAAVSTSITPGVNIPGKSAFVELQQHAAAGYGGIRSTYQHFGPQGGQDSGFPSPRSALGYPFPPMHQNSYSGYHLGSYAPPCASPPKDDFSISDKCEDSGLRVNGKGKKMRKPRTIYSSLQLQQLNRRFQRTQYLALPERAELAASLGLTQTQA</sequence>
<evidence type="ECO:0000256" key="5">
    <source>
        <dbReference type="PROSITE-ProRule" id="PRU00108"/>
    </source>
</evidence>
<feature type="region of interest" description="Disordered" evidence="7">
    <location>
        <begin position="97"/>
        <end position="118"/>
    </location>
</feature>
<feature type="domain" description="Homeobox" evidence="8">
    <location>
        <begin position="231"/>
        <end position="277"/>
    </location>
</feature>
<dbReference type="PANTHER" id="PTHR24327:SF81">
    <property type="entry name" value="HOMEOTIC PROTEIN DISTAL-LESS-RELATED"/>
    <property type="match status" value="1"/>
</dbReference>
<evidence type="ECO:0000256" key="6">
    <source>
        <dbReference type="RuleBase" id="RU000682"/>
    </source>
</evidence>
<keyword evidence="10" id="KW-1185">Reference proteome</keyword>
<dbReference type="GO" id="GO:0000981">
    <property type="term" value="F:DNA-binding transcription factor activity, RNA polymerase II-specific"/>
    <property type="evidence" value="ECO:0007669"/>
    <property type="project" value="TreeGrafter"/>
</dbReference>
<dbReference type="InterPro" id="IPR009057">
    <property type="entry name" value="Homeodomain-like_sf"/>
</dbReference>
<keyword evidence="4 5" id="KW-0539">Nucleus</keyword>
<evidence type="ECO:0000313" key="10">
    <source>
        <dbReference type="Proteomes" id="UP000295192"/>
    </source>
</evidence>
<dbReference type="OrthoDB" id="6159439at2759"/>
<reference evidence="9 10" key="1">
    <citation type="journal article" date="2019" name="J. Hered.">
        <title>An Improved Genome Assembly for Drosophila navojoa, the Basal Species in the mojavensis Cluster.</title>
        <authorList>
            <person name="Vanderlinde T."/>
            <person name="Dupim E.G."/>
            <person name="Nazario-Yepiz N.O."/>
            <person name="Carvalho A.B."/>
        </authorList>
    </citation>
    <scope>NUCLEOTIDE SEQUENCE [LARGE SCALE GENOMIC DNA]</scope>
    <source>
        <strain evidence="9">Navoj_Jal97</strain>
        <tissue evidence="9">Whole organism</tissue>
    </source>
</reference>
<dbReference type="SMART" id="SM00389">
    <property type="entry name" value="HOX"/>
    <property type="match status" value="1"/>
</dbReference>